<evidence type="ECO:0000256" key="3">
    <source>
        <dbReference type="ARBA" id="ARBA00022857"/>
    </source>
</evidence>
<dbReference type="PANTHER" id="PTHR20275">
    <property type="entry name" value="NAD KINASE"/>
    <property type="match status" value="1"/>
</dbReference>
<dbReference type="GO" id="GO:0051287">
    <property type="term" value="F:NAD binding"/>
    <property type="evidence" value="ECO:0007669"/>
    <property type="project" value="UniProtKB-ARBA"/>
</dbReference>
<feature type="binding site" evidence="6">
    <location>
        <begin position="163"/>
        <end position="168"/>
    </location>
    <ligand>
        <name>NAD(+)</name>
        <dbReference type="ChEBI" id="CHEBI:57540"/>
    </ligand>
</feature>
<dbReference type="Pfam" id="PF01513">
    <property type="entry name" value="NAD_kinase"/>
    <property type="match status" value="1"/>
</dbReference>
<reference evidence="7 8" key="2">
    <citation type="submission" date="2020-02" db="EMBL/GenBank/DDBJ databases">
        <title>Erythrobacter dongmakensis sp. nov., isolated from a tidal mudflat.</title>
        <authorList>
            <person name="Kim I.S."/>
        </authorList>
    </citation>
    <scope>NUCLEOTIDE SEQUENCE [LARGE SCALE GENOMIC DNA]</scope>
    <source>
        <strain evidence="7 8">GH3-10</strain>
    </source>
</reference>
<dbReference type="PANTHER" id="PTHR20275:SF0">
    <property type="entry name" value="NAD KINASE"/>
    <property type="match status" value="1"/>
</dbReference>
<comment type="cofactor">
    <cofactor evidence="6">
        <name>a divalent metal cation</name>
        <dbReference type="ChEBI" id="CHEBI:60240"/>
    </cofactor>
</comment>
<dbReference type="SUPFAM" id="SSF111331">
    <property type="entry name" value="NAD kinase/diacylglycerol kinase-like"/>
    <property type="match status" value="1"/>
</dbReference>
<dbReference type="HAMAP" id="MF_00361">
    <property type="entry name" value="NAD_kinase"/>
    <property type="match status" value="1"/>
</dbReference>
<name>A0A844XE12_9SPHN</name>
<protein>
    <recommendedName>
        <fullName evidence="6">NAD kinase</fullName>
        <ecNumber evidence="6">2.7.1.23</ecNumber>
    </recommendedName>
    <alternativeName>
        <fullName evidence="6">ATP-dependent NAD kinase</fullName>
    </alternativeName>
</protein>
<dbReference type="RefSeq" id="WP_160485501.1">
    <property type="nucleotide sequence ID" value="NZ_WUBR01000002.1"/>
</dbReference>
<dbReference type="Proteomes" id="UP000461409">
    <property type="component" value="Unassembled WGS sequence"/>
</dbReference>
<feature type="binding site" evidence="6">
    <location>
        <position position="160"/>
    </location>
    <ligand>
        <name>NAD(+)</name>
        <dbReference type="ChEBI" id="CHEBI:57540"/>
    </ligand>
</feature>
<dbReference type="GO" id="GO:0019674">
    <property type="term" value="P:NAD+ metabolic process"/>
    <property type="evidence" value="ECO:0007669"/>
    <property type="project" value="InterPro"/>
</dbReference>
<reference evidence="7 8" key="1">
    <citation type="submission" date="2019-12" db="EMBL/GenBank/DDBJ databases">
        <authorList>
            <person name="Lee S.D."/>
        </authorList>
    </citation>
    <scope>NUCLEOTIDE SEQUENCE [LARGE SCALE GENOMIC DNA]</scope>
    <source>
        <strain evidence="7 8">GH3-10</strain>
    </source>
</reference>
<keyword evidence="1 6" id="KW-0808">Transferase</keyword>
<dbReference type="Gene3D" id="3.40.50.10330">
    <property type="entry name" value="Probable inorganic polyphosphate/atp-NAD kinase, domain 1"/>
    <property type="match status" value="1"/>
</dbReference>
<comment type="caution">
    <text evidence="7">The sequence shown here is derived from an EMBL/GenBank/DDBJ whole genome shotgun (WGS) entry which is preliminary data.</text>
</comment>
<dbReference type="GO" id="GO:0003951">
    <property type="term" value="F:NAD+ kinase activity"/>
    <property type="evidence" value="ECO:0007669"/>
    <property type="project" value="UniProtKB-UniRule"/>
</dbReference>
<comment type="similarity">
    <text evidence="6">Belongs to the NAD kinase family.</text>
</comment>
<keyword evidence="6" id="KW-0963">Cytoplasm</keyword>
<evidence type="ECO:0000256" key="6">
    <source>
        <dbReference type="HAMAP-Rule" id="MF_00361"/>
    </source>
</evidence>
<feature type="binding site" evidence="6">
    <location>
        <begin position="49"/>
        <end position="50"/>
    </location>
    <ligand>
        <name>NAD(+)</name>
        <dbReference type="ChEBI" id="CHEBI:57540"/>
    </ligand>
</feature>
<gene>
    <name evidence="6" type="primary">nadK</name>
    <name evidence="7" type="ORF">GRF63_07940</name>
</gene>
<keyword evidence="6" id="KW-0547">Nucleotide-binding</keyword>
<keyword evidence="4 6" id="KW-0520">NAD</keyword>
<comment type="catalytic activity">
    <reaction evidence="5 6">
        <text>NAD(+) + ATP = ADP + NADP(+) + H(+)</text>
        <dbReference type="Rhea" id="RHEA:18629"/>
        <dbReference type="ChEBI" id="CHEBI:15378"/>
        <dbReference type="ChEBI" id="CHEBI:30616"/>
        <dbReference type="ChEBI" id="CHEBI:57540"/>
        <dbReference type="ChEBI" id="CHEBI:58349"/>
        <dbReference type="ChEBI" id="CHEBI:456216"/>
        <dbReference type="EC" id="2.7.1.23"/>
    </reaction>
</comment>
<dbReference type="GO" id="GO:0046872">
    <property type="term" value="F:metal ion binding"/>
    <property type="evidence" value="ECO:0007669"/>
    <property type="project" value="UniProtKB-UniRule"/>
</dbReference>
<feature type="binding site" evidence="6">
    <location>
        <begin position="122"/>
        <end position="123"/>
    </location>
    <ligand>
        <name>NAD(+)</name>
        <dbReference type="ChEBI" id="CHEBI:57540"/>
    </ligand>
</feature>
<dbReference type="InterPro" id="IPR016064">
    <property type="entry name" value="NAD/diacylglycerol_kinase_sf"/>
</dbReference>
<dbReference type="NCBIfam" id="NF003406">
    <property type="entry name" value="PRK04761.1"/>
    <property type="match status" value="1"/>
</dbReference>
<dbReference type="InterPro" id="IPR002504">
    <property type="entry name" value="NADK"/>
</dbReference>
<dbReference type="EC" id="2.7.1.23" evidence="6"/>
<accession>A0A844XE12</accession>
<evidence type="ECO:0000256" key="1">
    <source>
        <dbReference type="ARBA" id="ARBA00022679"/>
    </source>
</evidence>
<feature type="active site" description="Proton acceptor" evidence="6">
    <location>
        <position position="49"/>
    </location>
</feature>
<dbReference type="EMBL" id="WUBR01000002">
    <property type="protein sequence ID" value="MWV27834.1"/>
    <property type="molecule type" value="Genomic_DNA"/>
</dbReference>
<dbReference type="InterPro" id="IPR017438">
    <property type="entry name" value="ATP-NAD_kinase_N"/>
</dbReference>
<dbReference type="AlphaFoldDB" id="A0A844XE12"/>
<dbReference type="Pfam" id="PF20143">
    <property type="entry name" value="NAD_kinase_C"/>
    <property type="match status" value="1"/>
</dbReference>
<comment type="function">
    <text evidence="6">Involved in the regulation of the intracellular balance of NAD and NADP, and is a key enzyme in the biosynthesis of NADP. Catalyzes specifically the phosphorylation on 2'-hydroxyl of the adenosine moiety of NAD to yield NADP.</text>
</comment>
<sequence length="263" mass="28781">MSDDKPRFEKLGLAYAESDRALKAAKELGEQFDFVPKEEADAIIALGGDGTMLDTLHEMLDGGEILPVFGLNLGAVGFLMNRYHGAVGLIQRLAQAKAMSVLPLRMNVTTQTGENFTYCAINEVSLLRETRQTAKVEISVNGRVRIAQLAGDGVLLSTPVGSTAYNLSANGPILPLDSNMLALTPISPFRPRRWRGAILPDRSRVSFRVNEPAKRPVAAVADSKEVRDVAEVHIEVARDKEMTLLFDPHQALDERIVAEQFVT</sequence>
<dbReference type="GO" id="GO:0005737">
    <property type="term" value="C:cytoplasm"/>
    <property type="evidence" value="ECO:0007669"/>
    <property type="project" value="UniProtKB-SubCell"/>
</dbReference>
<keyword evidence="8" id="KW-1185">Reference proteome</keyword>
<comment type="subcellular location">
    <subcellularLocation>
        <location evidence="6">Cytoplasm</location>
    </subcellularLocation>
</comment>
<keyword evidence="6" id="KW-0067">ATP-binding</keyword>
<evidence type="ECO:0000256" key="4">
    <source>
        <dbReference type="ARBA" id="ARBA00023027"/>
    </source>
</evidence>
<dbReference type="GO" id="GO:0005524">
    <property type="term" value="F:ATP binding"/>
    <property type="evidence" value="ECO:0007669"/>
    <property type="project" value="UniProtKB-KW"/>
</dbReference>
<dbReference type="Gene3D" id="2.60.200.30">
    <property type="entry name" value="Probable inorganic polyphosphate/atp-NAD kinase, domain 2"/>
    <property type="match status" value="1"/>
</dbReference>
<evidence type="ECO:0000256" key="5">
    <source>
        <dbReference type="ARBA" id="ARBA00047925"/>
    </source>
</evidence>
<organism evidence="7 8">
    <name type="scientific">Aurantiacibacter rhizosphaerae</name>
    <dbReference type="NCBI Taxonomy" id="2691582"/>
    <lineage>
        <taxon>Bacteria</taxon>
        <taxon>Pseudomonadati</taxon>
        <taxon>Pseudomonadota</taxon>
        <taxon>Alphaproteobacteria</taxon>
        <taxon>Sphingomonadales</taxon>
        <taxon>Erythrobacteraceae</taxon>
        <taxon>Aurantiacibacter</taxon>
    </lineage>
</organism>
<keyword evidence="2 6" id="KW-0418">Kinase</keyword>
<keyword evidence="3 6" id="KW-0521">NADP</keyword>
<comment type="caution">
    <text evidence="6">Lacks conserved residue(s) required for the propagation of feature annotation.</text>
</comment>
<evidence type="ECO:0000256" key="2">
    <source>
        <dbReference type="ARBA" id="ARBA00022777"/>
    </source>
</evidence>
<proteinExistence type="inferred from homology"/>
<dbReference type="InterPro" id="IPR017437">
    <property type="entry name" value="ATP-NAD_kinase_PpnK-typ_C"/>
</dbReference>
<dbReference type="GO" id="GO:0006741">
    <property type="term" value="P:NADP+ biosynthetic process"/>
    <property type="evidence" value="ECO:0007669"/>
    <property type="project" value="UniProtKB-UniRule"/>
</dbReference>
<evidence type="ECO:0000313" key="8">
    <source>
        <dbReference type="Proteomes" id="UP000461409"/>
    </source>
</evidence>
<evidence type="ECO:0000313" key="7">
    <source>
        <dbReference type="EMBL" id="MWV27834.1"/>
    </source>
</evidence>
<feature type="binding site" evidence="6">
    <location>
        <position position="152"/>
    </location>
    <ligand>
        <name>NAD(+)</name>
        <dbReference type="ChEBI" id="CHEBI:57540"/>
    </ligand>
</feature>